<feature type="compositionally biased region" description="Polar residues" evidence="7">
    <location>
        <begin position="27"/>
        <end position="72"/>
    </location>
</feature>
<feature type="compositionally biased region" description="Low complexity" evidence="7">
    <location>
        <begin position="1510"/>
        <end position="1544"/>
    </location>
</feature>
<gene>
    <name evidence="8" type="ORF">KVV02_002908</name>
</gene>
<organism evidence="8 9">
    <name type="scientific">Mortierella alpina</name>
    <name type="common">Oleaginous fungus</name>
    <name type="synonym">Mortierella renispora</name>
    <dbReference type="NCBI Taxonomy" id="64518"/>
    <lineage>
        <taxon>Eukaryota</taxon>
        <taxon>Fungi</taxon>
        <taxon>Fungi incertae sedis</taxon>
        <taxon>Mucoromycota</taxon>
        <taxon>Mortierellomycotina</taxon>
        <taxon>Mortierellomycetes</taxon>
        <taxon>Mortierellales</taxon>
        <taxon>Mortierellaceae</taxon>
        <taxon>Mortierella</taxon>
    </lineage>
</organism>
<dbReference type="SUPFAM" id="SSF57997">
    <property type="entry name" value="Tropomyosin"/>
    <property type="match status" value="1"/>
</dbReference>
<feature type="compositionally biased region" description="Low complexity" evidence="7">
    <location>
        <begin position="715"/>
        <end position="728"/>
    </location>
</feature>
<evidence type="ECO:0000256" key="4">
    <source>
        <dbReference type="ARBA" id="ARBA00022737"/>
    </source>
</evidence>
<feature type="region of interest" description="Disordered" evidence="7">
    <location>
        <begin position="1422"/>
        <end position="1445"/>
    </location>
</feature>
<reference evidence="8" key="1">
    <citation type="submission" date="2021-07" db="EMBL/GenBank/DDBJ databases">
        <title>Draft genome of Mortierella alpina, strain LL118, isolated from an aspen leaf litter sample.</title>
        <authorList>
            <person name="Yang S."/>
            <person name="Vinatzer B.A."/>
        </authorList>
    </citation>
    <scope>NUCLEOTIDE SEQUENCE</scope>
    <source>
        <strain evidence="8">LL118</strain>
    </source>
</reference>
<feature type="compositionally biased region" description="Low complexity" evidence="7">
    <location>
        <begin position="17"/>
        <end position="26"/>
    </location>
</feature>
<dbReference type="Proteomes" id="UP000717515">
    <property type="component" value="Unassembled WGS sequence"/>
</dbReference>
<comment type="caution">
    <text evidence="8">The sequence shown here is derived from an EMBL/GenBank/DDBJ whole genome shotgun (WGS) entry which is preliminary data.</text>
</comment>
<dbReference type="SUPFAM" id="SSF117281">
    <property type="entry name" value="Kelch motif"/>
    <property type="match status" value="1"/>
</dbReference>
<keyword evidence="5 6" id="KW-0175">Coiled coil</keyword>
<keyword evidence="4" id="KW-0677">Repeat</keyword>
<dbReference type="InterPro" id="IPR015915">
    <property type="entry name" value="Kelch-typ_b-propeller"/>
</dbReference>
<dbReference type="FunFam" id="2.120.10.80:FF:000049">
    <property type="entry name" value="Cell polarity protein (Tea1)"/>
    <property type="match status" value="1"/>
</dbReference>
<evidence type="ECO:0000313" key="9">
    <source>
        <dbReference type="Proteomes" id="UP000717515"/>
    </source>
</evidence>
<dbReference type="Gene3D" id="2.120.10.80">
    <property type="entry name" value="Kelch-type beta propeller"/>
    <property type="match status" value="2"/>
</dbReference>
<feature type="compositionally biased region" description="Low complexity" evidence="7">
    <location>
        <begin position="73"/>
        <end position="90"/>
    </location>
</feature>
<feature type="region of interest" description="Disordered" evidence="7">
    <location>
        <begin position="617"/>
        <end position="744"/>
    </location>
</feature>
<feature type="region of interest" description="Disordered" evidence="7">
    <location>
        <begin position="429"/>
        <end position="527"/>
    </location>
</feature>
<evidence type="ECO:0000313" key="8">
    <source>
        <dbReference type="EMBL" id="KAG9326712.1"/>
    </source>
</evidence>
<feature type="compositionally biased region" description="Low complexity" evidence="7">
    <location>
        <begin position="512"/>
        <end position="526"/>
    </location>
</feature>
<evidence type="ECO:0000256" key="7">
    <source>
        <dbReference type="SAM" id="MobiDB-lite"/>
    </source>
</evidence>
<dbReference type="InterPro" id="IPR006652">
    <property type="entry name" value="Kelch_1"/>
</dbReference>
<feature type="region of interest" description="Disordered" evidence="7">
    <location>
        <begin position="1508"/>
        <end position="1563"/>
    </location>
</feature>
<dbReference type="SMART" id="SM00612">
    <property type="entry name" value="Kelch"/>
    <property type="match status" value="3"/>
</dbReference>
<feature type="coiled-coil region" evidence="6">
    <location>
        <begin position="863"/>
        <end position="918"/>
    </location>
</feature>
<evidence type="ECO:0000256" key="5">
    <source>
        <dbReference type="ARBA" id="ARBA00023054"/>
    </source>
</evidence>
<keyword evidence="2" id="KW-0880">Kelch repeat</keyword>
<keyword evidence="3" id="KW-0963">Cytoplasm</keyword>
<feature type="compositionally biased region" description="Basic and acidic residues" evidence="7">
    <location>
        <begin position="434"/>
        <end position="447"/>
    </location>
</feature>
<evidence type="ECO:0000256" key="3">
    <source>
        <dbReference type="ARBA" id="ARBA00022490"/>
    </source>
</evidence>
<feature type="compositionally biased region" description="Basic and acidic residues" evidence="7">
    <location>
        <begin position="494"/>
        <end position="511"/>
    </location>
</feature>
<feature type="coiled-coil region" evidence="6">
    <location>
        <begin position="1215"/>
        <end position="1408"/>
    </location>
</feature>
<proteinExistence type="predicted"/>
<feature type="compositionally biased region" description="Polar residues" evidence="7">
    <location>
        <begin position="644"/>
        <end position="653"/>
    </location>
</feature>
<evidence type="ECO:0000256" key="6">
    <source>
        <dbReference type="SAM" id="Coils"/>
    </source>
</evidence>
<name>A0A9P8ACH8_MORAP</name>
<accession>A0A9P8ACH8</accession>
<protein>
    <submittedName>
        <fullName evidence="8">Uncharacterized protein</fullName>
    </submittedName>
</protein>
<feature type="compositionally biased region" description="Basic and acidic residues" evidence="7">
    <location>
        <begin position="627"/>
        <end position="641"/>
    </location>
</feature>
<dbReference type="EMBL" id="JAIFTL010000015">
    <property type="protein sequence ID" value="KAG9326712.1"/>
    <property type="molecule type" value="Genomic_DNA"/>
</dbReference>
<evidence type="ECO:0000256" key="2">
    <source>
        <dbReference type="ARBA" id="ARBA00022441"/>
    </source>
</evidence>
<feature type="compositionally biased region" description="Polar residues" evidence="7">
    <location>
        <begin position="547"/>
        <end position="562"/>
    </location>
</feature>
<feature type="coiled-coil region" evidence="6">
    <location>
        <begin position="1089"/>
        <end position="1176"/>
    </location>
</feature>
<feature type="compositionally biased region" description="Polar residues" evidence="7">
    <location>
        <begin position="1430"/>
        <end position="1439"/>
    </location>
</feature>
<feature type="coiled-coil region" evidence="6">
    <location>
        <begin position="1449"/>
        <end position="1483"/>
    </location>
</feature>
<feature type="region of interest" description="Disordered" evidence="7">
    <location>
        <begin position="1"/>
        <end position="94"/>
    </location>
</feature>
<dbReference type="PANTHER" id="PTHR46093">
    <property type="entry name" value="ACYL-COA-BINDING DOMAIN-CONTAINING PROTEIN 5"/>
    <property type="match status" value="1"/>
</dbReference>
<dbReference type="PANTHER" id="PTHR46093:SF18">
    <property type="entry name" value="FIBRONECTIN TYPE-III DOMAIN-CONTAINING PROTEIN"/>
    <property type="match status" value="1"/>
</dbReference>
<dbReference type="Pfam" id="PF24681">
    <property type="entry name" value="Kelch_KLHDC2_KLHL20_DRC7"/>
    <property type="match status" value="1"/>
</dbReference>
<feature type="compositionally biased region" description="Polar residues" evidence="7">
    <location>
        <begin position="663"/>
        <end position="696"/>
    </location>
</feature>
<feature type="region of interest" description="Disordered" evidence="7">
    <location>
        <begin position="541"/>
        <end position="562"/>
    </location>
</feature>
<dbReference type="GO" id="GO:0005737">
    <property type="term" value="C:cytoplasm"/>
    <property type="evidence" value="ECO:0007669"/>
    <property type="project" value="UniProtKB-SubCell"/>
</dbReference>
<comment type="subcellular location">
    <subcellularLocation>
        <location evidence="1">Cytoplasm</location>
    </subcellularLocation>
</comment>
<evidence type="ECO:0000256" key="1">
    <source>
        <dbReference type="ARBA" id="ARBA00004496"/>
    </source>
</evidence>
<sequence>MAGLFSKKSKRDKDDANSASSTTNNSHYQTRPSNSTVRDNGSTNNSITHSQSDYSRHSPYSQHQQHPSGPSVYSSKNSLQHSSQQQLQYSATSFSTHQSASTANLTGPWSSGQVMSTNPFPRFAHTASFVTTGTDIYVFGGIVKGSAQKDVHVIDTQSLHCQVLPVGGNGPPALTGHTAVTLGQYVMYFGGKDAKGKTTDALYVLHTARKEWNRPLIQTLLPPPRHSHAACVIGTVMYIIGGQLSGYFLNDIASFDLKTLNGKRPAWTQLEPKSELPPARAGHCAAAYEGKVYIFGGADNQYYYNDIWCYDPKVNKWEPIPSFGTLPSGRQGHTVSVIDDTMYIYGGMNHEDQLLGDFCAFKFTERKWITSSNTPETPSRRTEHAMCNVGDKIYILGGQLDLNASEDPGLIHVLDTTKIRWGEPSVVNSQNYAHDNDSSLRVDDDPNGRISPYIHKSGTPDSAQQDDNEQGAYSQTPDRIAYQHHYQQQQQISEHQDSYRNEQHQRQHQQYEESGGQQENQQRQLQSPYANSLNGSRAKLAPVDDSQIGTRSPSNLSLDVTESVQTARRRTIGKPVGYVTPEIESRGTLSIDEVRRPATADSESFDQRQARGLVLRHASSAQGLSDDMDRVRSSPSHDNHQSRTHTPLHQQFSHLELNRHESTSTTTESLNRNGSYTSITHMQPNVRVSTDPSQRSPLRITNPDDNLQRQDSHRQQQQSQEQTKGHQQLQGSNSSTPVPMKENELKDLRQREQWLLAEVSMARKKMGERPLSMAIMALEDELEVCEVDSEKYRIMQALLNVKAELERSKTSIATQAQIASNKVREAERIRTSALQEAAYLKAKVNALQSGEVSALISTESERAADLEKRLTSALTQLDRYEAQFVQYETILEHERLSRESAEERERDASSRAEEAQMAHTRALNELTTLHERASVAEASLRETVAKSASSEAGLSSYQQQSAALFSQISNFKTTIDQQKKSLEKVKMAYTVANERAEHADRLWTQSRQEMDQTQLELANVRAQSDRSQHEAEHWRTKASEAELLWQRAKKDNESMRALLEEDINASYADSTSKERKHDSIMAITSASRVAELEHELATLRQVLTDSQEAATQANKDLGDTMIRISQLEQSSMSARAEAATAQRQLKAAREKASALQAQLVRKEEAVEEMVKEQENNEIQLGLLLGVMKENGLMADDLIFEALNQSAEGRVPPGTVSPLKMKIQEAENRAIEAENRLGELQQTKNHQEERIQQLEADYQTAVHYVQGTESMLQKLRDEAQLSKNSLKELEDIHAQCSTSARHGGGELAAELEEEVADLHRQLHESHERSIELEQTMNMLSAQLRDSESRAETSQADLRSLKAKYHEQKKRGVDHTDQFQVRLEQLEQSLADTRKRLETSQDELEHAHELNRVTGQELEDALDALKRRPSGETRSMSASSSRRQEELEVAVEGGQRTIRSLQQLNQELEEQLRASENKISLLLDNFHAPESVRNSVVSLNGLTAGTGLHHMASSPPSSASLRSHILTTPPSSSNATPTALSPTSTSKMGSGRSAEGATNSQKLAEYERMIEEMTSVRRQYDA</sequence>